<proteinExistence type="predicted"/>
<dbReference type="EMBL" id="LR796211">
    <property type="protein sequence ID" value="CAB4127517.1"/>
    <property type="molecule type" value="Genomic_DNA"/>
</dbReference>
<protein>
    <submittedName>
        <fullName evidence="1">Uncharacterized protein</fullName>
    </submittedName>
</protein>
<accession>A0A6J5L2R1</accession>
<sequence length="65" mass="7346">MNAFHWQSNRIQEPTKPVSPQLAYFHRKIALGTHPRQLRKQGIKVLAQAEAVALSNKQRAKPCGV</sequence>
<reference evidence="1" key="1">
    <citation type="submission" date="2020-04" db="EMBL/GenBank/DDBJ databases">
        <authorList>
            <person name="Chiriac C."/>
            <person name="Salcher M."/>
            <person name="Ghai R."/>
            <person name="Kavagutti S V."/>
        </authorList>
    </citation>
    <scope>NUCLEOTIDE SEQUENCE</scope>
</reference>
<organism evidence="1">
    <name type="scientific">uncultured Caudovirales phage</name>
    <dbReference type="NCBI Taxonomy" id="2100421"/>
    <lineage>
        <taxon>Viruses</taxon>
        <taxon>Duplodnaviria</taxon>
        <taxon>Heunggongvirae</taxon>
        <taxon>Uroviricota</taxon>
        <taxon>Caudoviricetes</taxon>
        <taxon>Peduoviridae</taxon>
        <taxon>Maltschvirus</taxon>
        <taxon>Maltschvirus maltsch</taxon>
    </lineage>
</organism>
<evidence type="ECO:0000313" key="1">
    <source>
        <dbReference type="EMBL" id="CAB4127517.1"/>
    </source>
</evidence>
<gene>
    <name evidence="1" type="ORF">UFOVP92_11</name>
</gene>
<name>A0A6J5L2R1_9CAUD</name>